<keyword evidence="2" id="KW-0808">Transferase</keyword>
<protein>
    <recommendedName>
        <fullName evidence="11">RING-CH-type domain-containing protein</fullName>
    </recommendedName>
</protein>
<evidence type="ECO:0000259" key="11">
    <source>
        <dbReference type="PROSITE" id="PS51292"/>
    </source>
</evidence>
<dbReference type="EMBL" id="OV121135">
    <property type="protein sequence ID" value="CAH0554459.1"/>
    <property type="molecule type" value="Genomic_DNA"/>
</dbReference>
<dbReference type="SUPFAM" id="SSF57850">
    <property type="entry name" value="RING/U-box"/>
    <property type="match status" value="1"/>
</dbReference>
<evidence type="ECO:0000256" key="7">
    <source>
        <dbReference type="ARBA" id="ARBA00022833"/>
    </source>
</evidence>
<feature type="transmembrane region" description="Helical" evidence="10">
    <location>
        <begin position="236"/>
        <end position="257"/>
    </location>
</feature>
<evidence type="ECO:0000256" key="4">
    <source>
        <dbReference type="ARBA" id="ARBA00022723"/>
    </source>
</evidence>
<dbReference type="SMART" id="SM00744">
    <property type="entry name" value="RINGv"/>
    <property type="match status" value="1"/>
</dbReference>
<dbReference type="PANTHER" id="PTHR46065">
    <property type="entry name" value="E3 UBIQUITIN-PROTEIN LIGASE MARCH 2/3 FAMILY MEMBER"/>
    <property type="match status" value="1"/>
</dbReference>
<evidence type="ECO:0000256" key="3">
    <source>
        <dbReference type="ARBA" id="ARBA00022692"/>
    </source>
</evidence>
<proteinExistence type="predicted"/>
<dbReference type="InterPro" id="IPR011016">
    <property type="entry name" value="Znf_RING-CH"/>
</dbReference>
<dbReference type="GO" id="GO:0008270">
    <property type="term" value="F:zinc ion binding"/>
    <property type="evidence" value="ECO:0007669"/>
    <property type="project" value="UniProtKB-KW"/>
</dbReference>
<gene>
    <name evidence="12" type="ORF">MELIAE_LOCUS6047</name>
</gene>
<accession>A0A9P0FHF5</accession>
<keyword evidence="3 10" id="KW-0812">Transmembrane</keyword>
<dbReference type="GO" id="GO:0004842">
    <property type="term" value="F:ubiquitin-protein transferase activity"/>
    <property type="evidence" value="ECO:0007669"/>
    <property type="project" value="TreeGrafter"/>
</dbReference>
<keyword evidence="13" id="KW-1185">Reference proteome</keyword>
<sequence length="340" mass="38502">MVVYFGAARIISNVDFVNFLSNLLLFCVIHHHPKLFVSKNIMSQATCTRLIRSQSAQLAGKDSREKPCTSESKKVISLMGPKKKLLKENQKDSLTSVLTTSSDEISDVTRSENKLKTKNSKLTTKNSCITLSKYVQDQLAAKKKGMNETESKYSSDLICRICHGGESMDDLVQPCRCRGTVAVVHLKCLERWLRESSHSTCELCQHHYKIIRQPKYSIPRSIFVFLRHPGEHLKEILVDLVAFALYTPSAVASTYMLMMICEALMKNNIIVSGSLSSHLIAFSAVFGMAAIDFSYSSWLMSCLQKHYIAWRDWYRSNAEIKLIISNLKMKVLKNKSNKSI</sequence>
<evidence type="ECO:0000313" key="13">
    <source>
        <dbReference type="Proteomes" id="UP001154078"/>
    </source>
</evidence>
<dbReference type="Pfam" id="PF12906">
    <property type="entry name" value="RINGv"/>
    <property type="match status" value="1"/>
</dbReference>
<keyword evidence="7" id="KW-0862">Zinc</keyword>
<dbReference type="GO" id="GO:0016567">
    <property type="term" value="P:protein ubiquitination"/>
    <property type="evidence" value="ECO:0007669"/>
    <property type="project" value="TreeGrafter"/>
</dbReference>
<evidence type="ECO:0000256" key="6">
    <source>
        <dbReference type="ARBA" id="ARBA00022786"/>
    </source>
</evidence>
<feature type="transmembrane region" description="Helical" evidence="10">
    <location>
        <begin position="269"/>
        <end position="291"/>
    </location>
</feature>
<organism evidence="12 13">
    <name type="scientific">Brassicogethes aeneus</name>
    <name type="common">Rape pollen beetle</name>
    <name type="synonym">Meligethes aeneus</name>
    <dbReference type="NCBI Taxonomy" id="1431903"/>
    <lineage>
        <taxon>Eukaryota</taxon>
        <taxon>Metazoa</taxon>
        <taxon>Ecdysozoa</taxon>
        <taxon>Arthropoda</taxon>
        <taxon>Hexapoda</taxon>
        <taxon>Insecta</taxon>
        <taxon>Pterygota</taxon>
        <taxon>Neoptera</taxon>
        <taxon>Endopterygota</taxon>
        <taxon>Coleoptera</taxon>
        <taxon>Polyphaga</taxon>
        <taxon>Cucujiformia</taxon>
        <taxon>Nitidulidae</taxon>
        <taxon>Meligethinae</taxon>
        <taxon>Brassicogethes</taxon>
    </lineage>
</organism>
<keyword evidence="6" id="KW-0833">Ubl conjugation pathway</keyword>
<evidence type="ECO:0000256" key="2">
    <source>
        <dbReference type="ARBA" id="ARBA00022679"/>
    </source>
</evidence>
<evidence type="ECO:0000256" key="9">
    <source>
        <dbReference type="ARBA" id="ARBA00023136"/>
    </source>
</evidence>
<comment type="subcellular location">
    <subcellularLocation>
        <location evidence="1">Membrane</location>
        <topology evidence="1">Multi-pass membrane protein</topology>
    </subcellularLocation>
</comment>
<dbReference type="GO" id="GO:0016020">
    <property type="term" value="C:membrane"/>
    <property type="evidence" value="ECO:0007669"/>
    <property type="project" value="UniProtKB-SubCell"/>
</dbReference>
<keyword evidence="4" id="KW-0479">Metal-binding</keyword>
<name>A0A9P0FHF5_BRAAE</name>
<evidence type="ECO:0000256" key="8">
    <source>
        <dbReference type="ARBA" id="ARBA00022989"/>
    </source>
</evidence>
<evidence type="ECO:0000256" key="1">
    <source>
        <dbReference type="ARBA" id="ARBA00004141"/>
    </source>
</evidence>
<evidence type="ECO:0000256" key="10">
    <source>
        <dbReference type="SAM" id="Phobius"/>
    </source>
</evidence>
<dbReference type="PROSITE" id="PS51292">
    <property type="entry name" value="ZF_RING_CH"/>
    <property type="match status" value="1"/>
</dbReference>
<keyword evidence="8 10" id="KW-1133">Transmembrane helix</keyword>
<dbReference type="Proteomes" id="UP001154078">
    <property type="component" value="Chromosome 4"/>
</dbReference>
<evidence type="ECO:0000256" key="5">
    <source>
        <dbReference type="ARBA" id="ARBA00022771"/>
    </source>
</evidence>
<evidence type="ECO:0000313" key="12">
    <source>
        <dbReference type="EMBL" id="CAH0554459.1"/>
    </source>
</evidence>
<dbReference type="PANTHER" id="PTHR46065:SF3">
    <property type="entry name" value="FI20425P1"/>
    <property type="match status" value="1"/>
</dbReference>
<dbReference type="AlphaFoldDB" id="A0A9P0FHF5"/>
<reference evidence="12" key="1">
    <citation type="submission" date="2021-12" db="EMBL/GenBank/DDBJ databases">
        <authorList>
            <person name="King R."/>
        </authorList>
    </citation>
    <scope>NUCLEOTIDE SEQUENCE</scope>
</reference>
<keyword evidence="5" id="KW-0863">Zinc-finger</keyword>
<feature type="domain" description="RING-CH-type" evidence="11">
    <location>
        <begin position="151"/>
        <end position="211"/>
    </location>
</feature>
<dbReference type="Gene3D" id="3.30.40.10">
    <property type="entry name" value="Zinc/RING finger domain, C3HC4 (zinc finger)"/>
    <property type="match status" value="1"/>
</dbReference>
<dbReference type="InterPro" id="IPR013083">
    <property type="entry name" value="Znf_RING/FYVE/PHD"/>
</dbReference>
<keyword evidence="9 10" id="KW-0472">Membrane</keyword>
<dbReference type="OrthoDB" id="273089at2759"/>